<evidence type="ECO:0000256" key="1">
    <source>
        <dbReference type="SAM" id="SignalP"/>
    </source>
</evidence>
<dbReference type="Proteomes" id="UP000255036">
    <property type="component" value="Unassembled WGS sequence"/>
</dbReference>
<evidence type="ECO:0008006" key="4">
    <source>
        <dbReference type="Google" id="ProtNLM"/>
    </source>
</evidence>
<dbReference type="OrthoDB" id="5023307at2"/>
<comment type="caution">
    <text evidence="2">The sequence shown here is derived from an EMBL/GenBank/DDBJ whole genome shotgun (WGS) entry which is preliminary data.</text>
</comment>
<accession>A0A371AQI4</accession>
<evidence type="ECO:0000313" key="2">
    <source>
        <dbReference type="EMBL" id="RDU21841.1"/>
    </source>
</evidence>
<protein>
    <recommendedName>
        <fullName evidence="4">Bacteriocin</fullName>
    </recommendedName>
</protein>
<keyword evidence="3" id="KW-1185">Reference proteome</keyword>
<dbReference type="AlphaFoldDB" id="A0A371AQI4"/>
<gene>
    <name evidence="2" type="ORF">DWV06_17820</name>
</gene>
<dbReference type="RefSeq" id="WP_115483573.1">
    <property type="nucleotide sequence ID" value="NZ_QRCT01000051.1"/>
</dbReference>
<sequence length="147" mass="16539">MIKFKKMIPIITICGALALVSSVPTLANDAEVGNAYGGWSESQGYWTANTKQNTKQNTVKICSTSKPNYHSGCRIKDKINGKTCYAAYGETIWVNTIHYTNARIENISGKVRTSSGRQWAINCTKAESPYYRPRLFENIEARTYWGR</sequence>
<evidence type="ECO:0000313" key="3">
    <source>
        <dbReference type="Proteomes" id="UP000255036"/>
    </source>
</evidence>
<keyword evidence="1" id="KW-0732">Signal</keyword>
<dbReference type="EMBL" id="QRCT01000051">
    <property type="protein sequence ID" value="RDU21841.1"/>
    <property type="molecule type" value="Genomic_DNA"/>
</dbReference>
<proteinExistence type="predicted"/>
<feature type="signal peptide" evidence="1">
    <location>
        <begin position="1"/>
        <end position="27"/>
    </location>
</feature>
<name>A0A371AQI4_9FIRM</name>
<organism evidence="2 3">
    <name type="scientific">Anaerosacchariphilus polymeriproducens</name>
    <dbReference type="NCBI Taxonomy" id="1812858"/>
    <lineage>
        <taxon>Bacteria</taxon>
        <taxon>Bacillati</taxon>
        <taxon>Bacillota</taxon>
        <taxon>Clostridia</taxon>
        <taxon>Lachnospirales</taxon>
        <taxon>Lachnospiraceae</taxon>
        <taxon>Anaerosacchariphilus</taxon>
    </lineage>
</organism>
<reference evidence="2 3" key="1">
    <citation type="submission" date="2018-07" db="EMBL/GenBank/DDBJ databases">
        <title>Anaerosacharophilus polymeroproducens gen. nov. sp. nov., an anaerobic bacterium isolated from salt field.</title>
        <authorList>
            <person name="Kim W."/>
            <person name="Yang S.-H."/>
            <person name="Oh J."/>
            <person name="Lee J.-H."/>
            <person name="Kwon K.K."/>
        </authorList>
    </citation>
    <scope>NUCLEOTIDE SEQUENCE [LARGE SCALE GENOMIC DNA]</scope>
    <source>
        <strain evidence="2 3">MCWD5</strain>
    </source>
</reference>
<feature type="chain" id="PRO_5038988735" description="Bacteriocin" evidence="1">
    <location>
        <begin position="28"/>
        <end position="147"/>
    </location>
</feature>